<dbReference type="InterPro" id="IPR031127">
    <property type="entry name" value="E3_UB_ligase_RBR"/>
</dbReference>
<dbReference type="Pfam" id="PF22191">
    <property type="entry name" value="IBR_1"/>
    <property type="match status" value="1"/>
</dbReference>
<feature type="domain" description="RING-type" evidence="10">
    <location>
        <begin position="157"/>
        <end position="403"/>
    </location>
</feature>
<keyword evidence="9" id="KW-0472">Membrane</keyword>
<dbReference type="SUPFAM" id="SSF57850">
    <property type="entry name" value="RING/U-box"/>
    <property type="match status" value="2"/>
</dbReference>
<evidence type="ECO:0000256" key="7">
    <source>
        <dbReference type="ARBA" id="ARBA00022786"/>
    </source>
</evidence>
<dbReference type="EMBL" id="CASHTH010001843">
    <property type="protein sequence ID" value="CAI8020725.1"/>
    <property type="molecule type" value="Genomic_DNA"/>
</dbReference>
<organism evidence="11 12">
    <name type="scientific">Geodia barretti</name>
    <name type="common">Barrett's horny sponge</name>
    <dbReference type="NCBI Taxonomy" id="519541"/>
    <lineage>
        <taxon>Eukaryota</taxon>
        <taxon>Metazoa</taxon>
        <taxon>Porifera</taxon>
        <taxon>Demospongiae</taxon>
        <taxon>Heteroscleromorpha</taxon>
        <taxon>Tetractinellida</taxon>
        <taxon>Astrophorina</taxon>
        <taxon>Geodiidae</taxon>
        <taxon>Geodia</taxon>
    </lineage>
</organism>
<dbReference type="PROSITE" id="PS51873">
    <property type="entry name" value="TRIAD"/>
    <property type="match status" value="1"/>
</dbReference>
<keyword evidence="9" id="KW-1133">Transmembrane helix</keyword>
<gene>
    <name evidence="11" type="ORF">GBAR_LOCUS12368</name>
</gene>
<evidence type="ECO:0000256" key="9">
    <source>
        <dbReference type="SAM" id="Phobius"/>
    </source>
</evidence>
<dbReference type="SMART" id="SM00647">
    <property type="entry name" value="IBR"/>
    <property type="match status" value="2"/>
</dbReference>
<evidence type="ECO:0000256" key="8">
    <source>
        <dbReference type="ARBA" id="ARBA00022833"/>
    </source>
</evidence>
<dbReference type="InterPro" id="IPR002867">
    <property type="entry name" value="IBR_dom"/>
</dbReference>
<dbReference type="CDD" id="cd20350">
    <property type="entry name" value="Rcat_RBR_RNF217"/>
    <property type="match status" value="1"/>
</dbReference>
<dbReference type="Proteomes" id="UP001174909">
    <property type="component" value="Unassembled WGS sequence"/>
</dbReference>
<dbReference type="GO" id="GO:0008270">
    <property type="term" value="F:zinc ion binding"/>
    <property type="evidence" value="ECO:0007669"/>
    <property type="project" value="UniProtKB-KW"/>
</dbReference>
<comment type="catalytic activity">
    <reaction evidence="1">
        <text>[E2 ubiquitin-conjugating enzyme]-S-ubiquitinyl-L-cysteine + [acceptor protein]-L-lysine = [E2 ubiquitin-conjugating enzyme]-L-cysteine + [acceptor protein]-N(6)-ubiquitinyl-L-lysine.</text>
        <dbReference type="EC" id="2.3.2.31"/>
    </reaction>
</comment>
<evidence type="ECO:0000259" key="10">
    <source>
        <dbReference type="PROSITE" id="PS51873"/>
    </source>
</evidence>
<keyword evidence="5" id="KW-0677">Repeat</keyword>
<keyword evidence="8" id="KW-0862">Zinc</keyword>
<keyword evidence="9" id="KW-0812">Transmembrane</keyword>
<dbReference type="Pfam" id="PF01485">
    <property type="entry name" value="IBR"/>
    <property type="match status" value="1"/>
</dbReference>
<keyword evidence="4" id="KW-0479">Metal-binding</keyword>
<evidence type="ECO:0000256" key="6">
    <source>
        <dbReference type="ARBA" id="ARBA00022771"/>
    </source>
</evidence>
<dbReference type="EC" id="2.3.2.31" evidence="2"/>
<dbReference type="GO" id="GO:0016567">
    <property type="term" value="P:protein ubiquitination"/>
    <property type="evidence" value="ECO:0007669"/>
    <property type="project" value="InterPro"/>
</dbReference>
<evidence type="ECO:0000256" key="2">
    <source>
        <dbReference type="ARBA" id="ARBA00012251"/>
    </source>
</evidence>
<keyword evidence="7" id="KW-0833">Ubl conjugation pathway</keyword>
<sequence length="474" mass="53417">MSLQIISVLPAFEEATRCLQDDPFHGCCELLTASHAIPPAPPLPVDGFSTKPTAIQDTDSGCGSLGKDSYFDDLPGCNVTDSEFRESFAVSAASSRRSSSSHGLAILLNVEEDVAVSQRIPEPPPPPPIQFFIPRIAPVILEPELEITPQRPELNFPVRAFRRYLSDDSDISSLYGSLQRISAAGRDENSGLFPTSAAAVLRRDRLLDVSSDDDHHALSDGLIEFPCPNPECSDPIGRPEVLRHLTAEEKERYERLRVNAESDGKRKTCPHCSHITEHHLPRRGRFRKRPFREEEVKIVCENCRIEWCFQCHAPWHRDMTCKIFIRGNKMFQTWTKERPNGVANCQKCPTCRVFIQRSTGCDHMTCNRCRTHFCYKCGGRFIDIPGLGDHHMNTSIFGCKYNYLPSEPIKRRALRGGYFGAKIAGLTGYPVLFVGGVAVLVVVGAVALPIYGGYRLYKFKKNTSRTRRQWRRRH</sequence>
<dbReference type="AlphaFoldDB" id="A0AA35WNB6"/>
<dbReference type="CDD" id="cd20342">
    <property type="entry name" value="BRcat_RBR_RNF217"/>
    <property type="match status" value="1"/>
</dbReference>
<evidence type="ECO:0000256" key="3">
    <source>
        <dbReference type="ARBA" id="ARBA00022679"/>
    </source>
</evidence>
<reference evidence="11" key="1">
    <citation type="submission" date="2023-03" db="EMBL/GenBank/DDBJ databases">
        <authorList>
            <person name="Steffen K."/>
            <person name="Cardenas P."/>
        </authorList>
    </citation>
    <scope>NUCLEOTIDE SEQUENCE</scope>
</reference>
<feature type="transmembrane region" description="Helical" evidence="9">
    <location>
        <begin position="429"/>
        <end position="451"/>
    </location>
</feature>
<evidence type="ECO:0000256" key="1">
    <source>
        <dbReference type="ARBA" id="ARBA00001798"/>
    </source>
</evidence>
<keyword evidence="3" id="KW-0808">Transferase</keyword>
<keyword evidence="6" id="KW-0863">Zinc-finger</keyword>
<accession>A0AA35WNB6</accession>
<name>A0AA35WNB6_GEOBA</name>
<protein>
    <recommendedName>
        <fullName evidence="2">RBR-type E3 ubiquitin transferase</fullName>
        <ecNumber evidence="2">2.3.2.31</ecNumber>
    </recommendedName>
</protein>
<evidence type="ECO:0000256" key="4">
    <source>
        <dbReference type="ARBA" id="ARBA00022723"/>
    </source>
</evidence>
<dbReference type="GO" id="GO:0061630">
    <property type="term" value="F:ubiquitin protein ligase activity"/>
    <property type="evidence" value="ECO:0007669"/>
    <property type="project" value="UniProtKB-EC"/>
</dbReference>
<dbReference type="InterPro" id="IPR044066">
    <property type="entry name" value="TRIAD_supradom"/>
</dbReference>
<evidence type="ECO:0000313" key="11">
    <source>
        <dbReference type="EMBL" id="CAI8020725.1"/>
    </source>
</evidence>
<dbReference type="PANTHER" id="PTHR11685">
    <property type="entry name" value="RBR FAMILY RING FINGER AND IBR DOMAIN-CONTAINING"/>
    <property type="match status" value="1"/>
</dbReference>
<evidence type="ECO:0000313" key="12">
    <source>
        <dbReference type="Proteomes" id="UP001174909"/>
    </source>
</evidence>
<keyword evidence="12" id="KW-1185">Reference proteome</keyword>
<dbReference type="Gene3D" id="1.20.120.1750">
    <property type="match status" value="1"/>
</dbReference>
<dbReference type="InterPro" id="IPR047552">
    <property type="entry name" value="Rcat_RBR_RNF217"/>
</dbReference>
<evidence type="ECO:0000256" key="5">
    <source>
        <dbReference type="ARBA" id="ARBA00022737"/>
    </source>
</evidence>
<proteinExistence type="predicted"/>
<comment type="caution">
    <text evidence="11">The sequence shown here is derived from an EMBL/GenBank/DDBJ whole genome shotgun (WGS) entry which is preliminary data.</text>
</comment>
<dbReference type="InterPro" id="IPR047551">
    <property type="entry name" value="BRcat_RBR_RNF217"/>
</dbReference>